<evidence type="ECO:0000256" key="1">
    <source>
        <dbReference type="SAM" id="MobiDB-lite"/>
    </source>
</evidence>
<reference evidence="2" key="1">
    <citation type="submission" date="2022-08" db="UniProtKB">
        <authorList>
            <consortium name="EnsemblMetazoa"/>
        </authorList>
    </citation>
    <scope>IDENTIFICATION</scope>
</reference>
<accession>A0A8W7Q264</accession>
<protein>
    <submittedName>
        <fullName evidence="2">Uncharacterized protein</fullName>
    </submittedName>
</protein>
<name>A0A8W7Q264_ANOCL</name>
<evidence type="ECO:0000313" key="2">
    <source>
        <dbReference type="EnsemblMetazoa" id="ACOM041765-PA.1"/>
    </source>
</evidence>
<proteinExistence type="predicted"/>
<dbReference type="EnsemblMetazoa" id="ACOM041765-RA">
    <property type="protein sequence ID" value="ACOM041765-PA.1"/>
    <property type="gene ID" value="ACOM041765"/>
</dbReference>
<dbReference type="Proteomes" id="UP000075882">
    <property type="component" value="Unassembled WGS sequence"/>
</dbReference>
<feature type="region of interest" description="Disordered" evidence="1">
    <location>
        <begin position="44"/>
        <end position="68"/>
    </location>
</feature>
<sequence>MHTLLSVEADSSLWPLRDQHKLHTGCTWAEMIFAMPRVRKSQMTTRPSLQPTASRVPTSRNGTLPRCPRQSSAFSTSISIDGLHSKLGNILSQSVNSSWPYRRHSESLPTIMSQNSTKMRLRISCGSFAVMYTSSSVWSSVRVS</sequence>
<feature type="compositionally biased region" description="Polar residues" evidence="1">
    <location>
        <begin position="44"/>
        <end position="62"/>
    </location>
</feature>
<dbReference type="AlphaFoldDB" id="A0A8W7Q264"/>
<organism evidence="2">
    <name type="scientific">Anopheles coluzzii</name>
    <name type="common">African malaria mosquito</name>
    <dbReference type="NCBI Taxonomy" id="1518534"/>
    <lineage>
        <taxon>Eukaryota</taxon>
        <taxon>Metazoa</taxon>
        <taxon>Ecdysozoa</taxon>
        <taxon>Arthropoda</taxon>
        <taxon>Hexapoda</taxon>
        <taxon>Insecta</taxon>
        <taxon>Pterygota</taxon>
        <taxon>Neoptera</taxon>
        <taxon>Endopterygota</taxon>
        <taxon>Diptera</taxon>
        <taxon>Nematocera</taxon>
        <taxon>Culicoidea</taxon>
        <taxon>Culicidae</taxon>
        <taxon>Anophelinae</taxon>
        <taxon>Anopheles</taxon>
    </lineage>
</organism>